<feature type="domain" description="DUF2779" evidence="1">
    <location>
        <begin position="295"/>
        <end position="419"/>
    </location>
</feature>
<comment type="caution">
    <text evidence="2">The sequence shown here is derived from an EMBL/GenBank/DDBJ whole genome shotgun (WGS) entry which is preliminary data.</text>
</comment>
<reference evidence="2 3" key="1">
    <citation type="submission" date="2017-04" db="EMBL/GenBank/DDBJ databases">
        <title>Complete genome of Campylobacter concisus ATCC 33237T and draft genomes for an additional eight well characterized C. concisus strains.</title>
        <authorList>
            <person name="Cornelius A.J."/>
            <person name="Miller W.G."/>
            <person name="Lastovica A.J."/>
            <person name="On S.L."/>
            <person name="French N.P."/>
            <person name="Vandenberg O."/>
            <person name="Biggs P.J."/>
        </authorList>
    </citation>
    <scope>NUCLEOTIDE SEQUENCE [LARGE SCALE GENOMIC DNA]</scope>
    <source>
        <strain evidence="2 3">Lasto127.99</strain>
    </source>
</reference>
<evidence type="ECO:0000313" key="3">
    <source>
        <dbReference type="Proteomes" id="UP000195893"/>
    </source>
</evidence>
<dbReference type="AlphaFoldDB" id="A0A1Y5NJC8"/>
<name>A0A1Y5NJC8_9BACT</name>
<dbReference type="RefSeq" id="WP_087580999.1">
    <property type="nucleotide sequence ID" value="NZ_NDYQ01000001.1"/>
</dbReference>
<dbReference type="InterPro" id="IPR021301">
    <property type="entry name" value="DUF2779"/>
</dbReference>
<gene>
    <name evidence="2" type="ORF">B9N60_01315</name>
</gene>
<dbReference type="Proteomes" id="UP000195893">
    <property type="component" value="Unassembled WGS sequence"/>
</dbReference>
<evidence type="ECO:0000259" key="1">
    <source>
        <dbReference type="Pfam" id="PF11074"/>
    </source>
</evidence>
<keyword evidence="2" id="KW-0808">Transferase</keyword>
<dbReference type="EMBL" id="NDYQ01000001">
    <property type="protein sequence ID" value="OUT19584.1"/>
    <property type="molecule type" value="Genomic_DNA"/>
</dbReference>
<protein>
    <submittedName>
        <fullName evidence="2">Phosphomethylpyrimidine kinase</fullName>
    </submittedName>
</protein>
<keyword evidence="2" id="KW-0418">Kinase</keyword>
<dbReference type="Pfam" id="PF11074">
    <property type="entry name" value="DUF2779"/>
    <property type="match status" value="1"/>
</dbReference>
<accession>A0A1Y5NJC8</accession>
<dbReference type="GO" id="GO:0016301">
    <property type="term" value="F:kinase activity"/>
    <property type="evidence" value="ECO:0007669"/>
    <property type="project" value="UniProtKB-KW"/>
</dbReference>
<proteinExistence type="predicted"/>
<organism evidence="2 3">
    <name type="scientific">Campylobacter concisus</name>
    <dbReference type="NCBI Taxonomy" id="199"/>
    <lineage>
        <taxon>Bacteria</taxon>
        <taxon>Pseudomonadati</taxon>
        <taxon>Campylobacterota</taxon>
        <taxon>Epsilonproteobacteria</taxon>
        <taxon>Campylobacterales</taxon>
        <taxon>Campylobacteraceae</taxon>
        <taxon>Campylobacter</taxon>
    </lineage>
</organism>
<sequence length="492" mass="56217">MALSKSLYIRGLQCEKSLWLKKKKPEVLQAPDDGAQAVFDTGTSVGELACELFGGGERIEYTGDFGSQMAKTKELMGHGTKIIYEATFCFDGILVMVDILRIGKDGLIINEVKSSTSVKEVYIDDASIQYYVISSLGYNMSAVNIIHIDSSYVRGEKLELEKFFHTEDVTEQVKQKQADIPQILSKFDEILSKDTEPEVDIGVQCANPYPCDAWEYCWRKQRGIPEYSIFDISGLRSKKKFELYKSGIVKFEDIKELDKFNVSQQIQIRSELSGKQIIDKEAIKEFLETLNYPLYHLDFETFQQAVPEFIGLSPYEQIPFQFSIHKDDGKGNLEHFEFLAEVGTDPRYELAINLIKFIPQDACVLAYNMSFEKRVIRHLAEIYPQISNKLMAIHDNIKDLMAPFASKSYYHPKMQGSYSIKYVLPALVPEFESAYKDLNLIHHGGEAMQAYEVMAYMPADEREAHKKALLAYCKLDTLAMVKVLEKLREVIK</sequence>
<evidence type="ECO:0000313" key="2">
    <source>
        <dbReference type="EMBL" id="OUT19584.1"/>
    </source>
</evidence>